<dbReference type="InterPro" id="IPR036890">
    <property type="entry name" value="HATPase_C_sf"/>
</dbReference>
<dbReference type="Proteomes" id="UP000669179">
    <property type="component" value="Unassembled WGS sequence"/>
</dbReference>
<keyword evidence="3" id="KW-0067">ATP-binding</keyword>
<comment type="caution">
    <text evidence="3">The sequence shown here is derived from an EMBL/GenBank/DDBJ whole genome shotgun (WGS) entry which is preliminary data.</text>
</comment>
<protein>
    <submittedName>
        <fullName evidence="3">ATP-binding protein</fullName>
    </submittedName>
</protein>
<keyword evidence="4" id="KW-1185">Reference proteome</keyword>
<name>A0A939TBV3_9ACTN</name>
<dbReference type="PANTHER" id="PTHR35526">
    <property type="entry name" value="ANTI-SIGMA-F FACTOR RSBW-RELATED"/>
    <property type="match status" value="1"/>
</dbReference>
<keyword evidence="1" id="KW-0808">Transferase</keyword>
<evidence type="ECO:0000313" key="3">
    <source>
        <dbReference type="EMBL" id="MBO2453922.1"/>
    </source>
</evidence>
<keyword evidence="1" id="KW-0418">Kinase</keyword>
<keyword evidence="3" id="KW-0547">Nucleotide-binding</keyword>
<sequence length="163" mass="17628">MISSRFPSPLDSLASVAAHTAWPAQLDGEPEIVRRVLSPDLISCGVAREFTHRTLTQWNLLALHDDTALIASELVTNALRHASPPSAGSAARRPPQLVLIRHPRWLLAAVTDSSEQGPTVREPDYFAESGRGLHLIEALSDEWGWTPLATGGKVVWATLATVA</sequence>
<dbReference type="GO" id="GO:0004674">
    <property type="term" value="F:protein serine/threonine kinase activity"/>
    <property type="evidence" value="ECO:0007669"/>
    <property type="project" value="UniProtKB-KW"/>
</dbReference>
<keyword evidence="1" id="KW-0723">Serine/threonine-protein kinase</keyword>
<dbReference type="CDD" id="cd16936">
    <property type="entry name" value="HATPase_RsbW-like"/>
    <property type="match status" value="1"/>
</dbReference>
<gene>
    <name evidence="3" type="ORF">J4573_43015</name>
</gene>
<accession>A0A939TBV3</accession>
<dbReference type="InterPro" id="IPR050267">
    <property type="entry name" value="Anti-sigma-factor_SerPK"/>
</dbReference>
<dbReference type="PANTHER" id="PTHR35526:SF3">
    <property type="entry name" value="ANTI-SIGMA-F FACTOR RSBW"/>
    <property type="match status" value="1"/>
</dbReference>
<organism evidence="3 4">
    <name type="scientific">Actinomadura barringtoniae</name>
    <dbReference type="NCBI Taxonomy" id="1427535"/>
    <lineage>
        <taxon>Bacteria</taxon>
        <taxon>Bacillati</taxon>
        <taxon>Actinomycetota</taxon>
        <taxon>Actinomycetes</taxon>
        <taxon>Streptosporangiales</taxon>
        <taxon>Thermomonosporaceae</taxon>
        <taxon>Actinomadura</taxon>
    </lineage>
</organism>
<dbReference type="Pfam" id="PF13581">
    <property type="entry name" value="HATPase_c_2"/>
    <property type="match status" value="1"/>
</dbReference>
<feature type="domain" description="Histidine kinase/HSP90-like ATPase" evidence="2">
    <location>
        <begin position="47"/>
        <end position="158"/>
    </location>
</feature>
<dbReference type="EMBL" id="JAGEOJ010000023">
    <property type="protein sequence ID" value="MBO2453922.1"/>
    <property type="molecule type" value="Genomic_DNA"/>
</dbReference>
<proteinExistence type="predicted"/>
<dbReference type="Gene3D" id="3.30.565.10">
    <property type="entry name" value="Histidine kinase-like ATPase, C-terminal domain"/>
    <property type="match status" value="1"/>
</dbReference>
<dbReference type="RefSeq" id="WP_208261961.1">
    <property type="nucleotide sequence ID" value="NZ_JAGEOJ010000023.1"/>
</dbReference>
<dbReference type="InterPro" id="IPR003594">
    <property type="entry name" value="HATPase_dom"/>
</dbReference>
<dbReference type="SUPFAM" id="SSF55874">
    <property type="entry name" value="ATPase domain of HSP90 chaperone/DNA topoisomerase II/histidine kinase"/>
    <property type="match status" value="1"/>
</dbReference>
<reference evidence="3" key="1">
    <citation type="submission" date="2021-03" db="EMBL/GenBank/DDBJ databases">
        <authorList>
            <person name="Kanchanasin P."/>
            <person name="Saeng-In P."/>
            <person name="Phongsopitanun W."/>
            <person name="Yuki M."/>
            <person name="Kudo T."/>
            <person name="Ohkuma M."/>
            <person name="Tanasupawat S."/>
        </authorList>
    </citation>
    <scope>NUCLEOTIDE SEQUENCE</scope>
    <source>
        <strain evidence="3">GKU 128</strain>
    </source>
</reference>
<evidence type="ECO:0000313" key="4">
    <source>
        <dbReference type="Proteomes" id="UP000669179"/>
    </source>
</evidence>
<evidence type="ECO:0000259" key="2">
    <source>
        <dbReference type="Pfam" id="PF13581"/>
    </source>
</evidence>
<dbReference type="GO" id="GO:0005524">
    <property type="term" value="F:ATP binding"/>
    <property type="evidence" value="ECO:0007669"/>
    <property type="project" value="UniProtKB-KW"/>
</dbReference>
<dbReference type="AlphaFoldDB" id="A0A939TBV3"/>
<evidence type="ECO:0000256" key="1">
    <source>
        <dbReference type="ARBA" id="ARBA00022527"/>
    </source>
</evidence>